<dbReference type="GeneID" id="63460147"/>
<dbReference type="KEGG" id="dco:SAMEA4475696_1967"/>
<protein>
    <recommendedName>
        <fullName evidence="4">YwiC-like protein</fullName>
    </recommendedName>
</protein>
<gene>
    <name evidence="2" type="ORF">SAMEA4475696_01967</name>
</gene>
<accession>A0A239VQC6</accession>
<dbReference type="Pfam" id="PF14256">
    <property type="entry name" value="YwiC"/>
    <property type="match status" value="1"/>
</dbReference>
<feature type="transmembrane region" description="Helical" evidence="1">
    <location>
        <begin position="76"/>
        <end position="96"/>
    </location>
</feature>
<proteinExistence type="predicted"/>
<feature type="transmembrane region" description="Helical" evidence="1">
    <location>
        <begin position="226"/>
        <end position="247"/>
    </location>
</feature>
<keyword evidence="1" id="KW-1133">Transmembrane helix</keyword>
<feature type="transmembrane region" description="Helical" evidence="1">
    <location>
        <begin position="160"/>
        <end position="180"/>
    </location>
</feature>
<keyword evidence="1" id="KW-0812">Transmembrane</keyword>
<feature type="transmembrane region" description="Helical" evidence="1">
    <location>
        <begin position="102"/>
        <end position="120"/>
    </location>
</feature>
<dbReference type="Proteomes" id="UP000242637">
    <property type="component" value="Chromosome 1"/>
</dbReference>
<dbReference type="STRING" id="1121387.GCA_000429885_00335"/>
<dbReference type="EMBL" id="LT906453">
    <property type="protein sequence ID" value="SNV24039.1"/>
    <property type="molecule type" value="Genomic_DNA"/>
</dbReference>
<sequence>MSTARAHTPKRPRRRSTAWIPRQHGAWAILTVPITVGVIRSHGHPTQLPLIAFCFTAYLTYNAFSTWTTTRHNPRHLPPLLTYTTLTTTLALTTLITRPDLAHYTILFIPLTAITTWCTLNHHERWLLNDITTITTACLFGYIVYMAGFTPTGTIGVGRAKMATATILLIAYFTGTALYIKTIIRERTSRPHHIASITYHATCTTLLATALLLGPTGIDILRIPGLTSRGTLTATIIFLLLTIRATALAGHKIRPAHAGLGELAASALLTITTTVLW</sequence>
<dbReference type="AlphaFoldDB" id="A0A239VQC6"/>
<feature type="transmembrane region" description="Helical" evidence="1">
    <location>
        <begin position="20"/>
        <end position="40"/>
    </location>
</feature>
<feature type="transmembrane region" description="Helical" evidence="1">
    <location>
        <begin position="46"/>
        <end position="64"/>
    </location>
</feature>
<evidence type="ECO:0008006" key="4">
    <source>
        <dbReference type="Google" id="ProtNLM"/>
    </source>
</evidence>
<dbReference type="RefSeq" id="WP_028326463.1">
    <property type="nucleotide sequence ID" value="NZ_JAAFNI010000001.1"/>
</dbReference>
<name>A0A239VQC6_9MICO</name>
<dbReference type="OrthoDB" id="2380563at2"/>
<keyword evidence="1" id="KW-0472">Membrane</keyword>
<organism evidence="2 3">
    <name type="scientific">Dermatophilus congolensis</name>
    <dbReference type="NCBI Taxonomy" id="1863"/>
    <lineage>
        <taxon>Bacteria</taxon>
        <taxon>Bacillati</taxon>
        <taxon>Actinomycetota</taxon>
        <taxon>Actinomycetes</taxon>
        <taxon>Micrococcales</taxon>
        <taxon>Dermatophilaceae</taxon>
        <taxon>Dermatophilus</taxon>
    </lineage>
</organism>
<evidence type="ECO:0000256" key="1">
    <source>
        <dbReference type="SAM" id="Phobius"/>
    </source>
</evidence>
<evidence type="ECO:0000313" key="2">
    <source>
        <dbReference type="EMBL" id="SNV24039.1"/>
    </source>
</evidence>
<reference evidence="2 3" key="1">
    <citation type="submission" date="2017-06" db="EMBL/GenBank/DDBJ databases">
        <authorList>
            <consortium name="Pathogen Informatics"/>
        </authorList>
    </citation>
    <scope>NUCLEOTIDE SEQUENCE [LARGE SCALE GENOMIC DNA]</scope>
    <source>
        <strain evidence="2 3">NCTC13039</strain>
    </source>
</reference>
<feature type="transmembrane region" description="Helical" evidence="1">
    <location>
        <begin position="127"/>
        <end position="148"/>
    </location>
</feature>
<keyword evidence="3" id="KW-1185">Reference proteome</keyword>
<feature type="transmembrane region" description="Helical" evidence="1">
    <location>
        <begin position="192"/>
        <end position="214"/>
    </location>
</feature>
<evidence type="ECO:0000313" key="3">
    <source>
        <dbReference type="Proteomes" id="UP000242637"/>
    </source>
</evidence>
<dbReference type="InterPro" id="IPR025576">
    <property type="entry name" value="YwiC"/>
</dbReference>